<sequence length="345" mass="37198">MNSLISSLDSTSSRTRRNSPGGVQPAPAATDLRSTPQAPAESAVAGTTAASGWRYSSQLNEQLTAAQRALGFVDGLAGQLEQLKTDLSQQLAQRRIDREGLEARIGRFATTLAQRHAQSGGSVDGKLRFHLAADARQDFTVRGMDLDSLRRGPAETLALFSGERGTAAMSFNVGGDVSEDEIMRRLNRALAPSGIRAAINDDGQLGFSVDEAAWPAIRDRLAVRGGGVRFPSGQPQRVKTEAEPERLATGEWQVNDHAHVRQTLQRVVSALSQLRQAHSAIASAIDQARDAIDQLSRMGEQSWAQEFVADFNARLNQAGDYRSFLGVIPALLGVSRYRVVSLLAL</sequence>
<name>B9Z4V6_9NEIS</name>
<feature type="region of interest" description="Disordered" evidence="1">
    <location>
        <begin position="1"/>
        <end position="45"/>
    </location>
</feature>
<reference evidence="2 3" key="1">
    <citation type="submission" date="2009-02" db="EMBL/GenBank/DDBJ databases">
        <title>Sequencing of the draft genome and assembly of Lutiella nitroferrum 2002.</title>
        <authorList>
            <consortium name="US DOE Joint Genome Institute (JGI-PGF)"/>
            <person name="Lucas S."/>
            <person name="Copeland A."/>
            <person name="Lapidus A."/>
            <person name="Glavina del Rio T."/>
            <person name="Tice H."/>
            <person name="Bruce D."/>
            <person name="Goodwin L."/>
            <person name="Pitluck S."/>
            <person name="Larimer F."/>
            <person name="Land M.L."/>
            <person name="Hauser L."/>
            <person name="Coates J.D."/>
        </authorList>
    </citation>
    <scope>NUCLEOTIDE SEQUENCE [LARGE SCALE GENOMIC DNA]</scope>
    <source>
        <strain evidence="2 3">2002</strain>
    </source>
</reference>
<evidence type="ECO:0000313" key="3">
    <source>
        <dbReference type="Proteomes" id="UP000003165"/>
    </source>
</evidence>
<gene>
    <name evidence="2" type="ORF">FuraDRAFT_2391</name>
</gene>
<evidence type="ECO:0000256" key="1">
    <source>
        <dbReference type="SAM" id="MobiDB-lite"/>
    </source>
</evidence>
<dbReference type="AlphaFoldDB" id="B9Z4V6"/>
<accession>B9Z4V6</accession>
<dbReference type="Proteomes" id="UP000003165">
    <property type="component" value="Unassembled WGS sequence"/>
</dbReference>
<keyword evidence="3" id="KW-1185">Reference proteome</keyword>
<feature type="compositionally biased region" description="Low complexity" evidence="1">
    <location>
        <begin position="1"/>
        <end position="13"/>
    </location>
</feature>
<organism evidence="2 3">
    <name type="scientific">Pseudogulbenkiania ferrooxidans 2002</name>
    <dbReference type="NCBI Taxonomy" id="279714"/>
    <lineage>
        <taxon>Bacteria</taxon>
        <taxon>Pseudomonadati</taxon>
        <taxon>Pseudomonadota</taxon>
        <taxon>Betaproteobacteria</taxon>
        <taxon>Neisseriales</taxon>
        <taxon>Chromobacteriaceae</taxon>
        <taxon>Pseudogulbenkiania</taxon>
    </lineage>
</organism>
<proteinExistence type="predicted"/>
<dbReference type="RefSeq" id="WP_008954411.1">
    <property type="nucleotide sequence ID" value="NZ_ACIS01000006.1"/>
</dbReference>
<evidence type="ECO:0000313" key="2">
    <source>
        <dbReference type="EMBL" id="EEG08188.1"/>
    </source>
</evidence>
<dbReference type="eggNOG" id="COG2604">
    <property type="taxonomic scope" value="Bacteria"/>
</dbReference>
<protein>
    <submittedName>
        <fullName evidence="2">Uncharacterized protein</fullName>
    </submittedName>
</protein>
<dbReference type="EMBL" id="ACIS01000006">
    <property type="protein sequence ID" value="EEG08188.1"/>
    <property type="molecule type" value="Genomic_DNA"/>
</dbReference>
<comment type="caution">
    <text evidence="2">The sequence shown here is derived from an EMBL/GenBank/DDBJ whole genome shotgun (WGS) entry which is preliminary data.</text>
</comment>